<dbReference type="RefSeq" id="WP_242872748.1">
    <property type="nucleotide sequence ID" value="NZ_CABMJS010000018.1"/>
</dbReference>
<protein>
    <submittedName>
        <fullName evidence="2">Transporter substrate-binding domain-containing protein</fullName>
    </submittedName>
</protein>
<dbReference type="InterPro" id="IPR001638">
    <property type="entry name" value="Solute-binding_3/MltF_N"/>
</dbReference>
<dbReference type="Proteomes" id="UP000813420">
    <property type="component" value="Unassembled WGS sequence"/>
</dbReference>
<accession>A0A9D3AJU9</accession>
<dbReference type="Pfam" id="PF00497">
    <property type="entry name" value="SBP_bac_3"/>
    <property type="match status" value="1"/>
</dbReference>
<reference evidence="2" key="2">
    <citation type="submission" date="2021-09" db="EMBL/GenBank/DDBJ databases">
        <authorList>
            <person name="Gilroy R."/>
        </authorList>
    </citation>
    <scope>NUCLEOTIDE SEQUENCE</scope>
    <source>
        <strain evidence="2">USAMLcec4-12693</strain>
    </source>
</reference>
<sequence length="58" mass="6347">MKIAALTDDASEVAIPFRKGDETASLREAVNQAISELRESGQLSELSEKYFGTDISQE</sequence>
<evidence type="ECO:0000313" key="2">
    <source>
        <dbReference type="EMBL" id="HJH50672.1"/>
    </source>
</evidence>
<dbReference type="SUPFAM" id="SSF53850">
    <property type="entry name" value="Periplasmic binding protein-like II"/>
    <property type="match status" value="1"/>
</dbReference>
<gene>
    <name evidence="2" type="ORF">K8V39_10455</name>
</gene>
<dbReference type="AlphaFoldDB" id="A0A9D3AJU9"/>
<dbReference type="Gene3D" id="3.40.190.10">
    <property type="entry name" value="Periplasmic binding protein-like II"/>
    <property type="match status" value="1"/>
</dbReference>
<dbReference type="EMBL" id="DYXE01000086">
    <property type="protein sequence ID" value="HJH50672.1"/>
    <property type="molecule type" value="Genomic_DNA"/>
</dbReference>
<organism evidence="2 3">
    <name type="scientific">Merdimonas faecis</name>
    <dbReference type="NCBI Taxonomy" id="1653435"/>
    <lineage>
        <taxon>Bacteria</taxon>
        <taxon>Bacillati</taxon>
        <taxon>Bacillota</taxon>
        <taxon>Clostridia</taxon>
        <taxon>Lachnospirales</taxon>
        <taxon>Lachnospiraceae</taxon>
        <taxon>Merdimonas</taxon>
    </lineage>
</organism>
<evidence type="ECO:0000313" key="3">
    <source>
        <dbReference type="Proteomes" id="UP000813420"/>
    </source>
</evidence>
<feature type="domain" description="Solute-binding protein family 3/N-terminal" evidence="1">
    <location>
        <begin position="13"/>
        <end position="53"/>
    </location>
</feature>
<comment type="caution">
    <text evidence="2">The sequence shown here is derived from an EMBL/GenBank/DDBJ whole genome shotgun (WGS) entry which is preliminary data.</text>
</comment>
<proteinExistence type="predicted"/>
<name>A0A9D3AJU9_9FIRM</name>
<evidence type="ECO:0000259" key="1">
    <source>
        <dbReference type="Pfam" id="PF00497"/>
    </source>
</evidence>
<reference evidence="2" key="1">
    <citation type="journal article" date="2021" name="PeerJ">
        <title>Extensive microbial diversity within the chicken gut microbiome revealed by metagenomics and culture.</title>
        <authorList>
            <person name="Gilroy R."/>
            <person name="Ravi A."/>
            <person name="Getino M."/>
            <person name="Pursley I."/>
            <person name="Horton D.L."/>
            <person name="Alikhan N.F."/>
            <person name="Baker D."/>
            <person name="Gharbi K."/>
            <person name="Hall N."/>
            <person name="Watson M."/>
            <person name="Adriaenssens E.M."/>
            <person name="Foster-Nyarko E."/>
            <person name="Jarju S."/>
            <person name="Secka A."/>
            <person name="Antonio M."/>
            <person name="Oren A."/>
            <person name="Chaudhuri R.R."/>
            <person name="La Ragione R."/>
            <person name="Hildebrand F."/>
            <person name="Pallen M.J."/>
        </authorList>
    </citation>
    <scope>NUCLEOTIDE SEQUENCE</scope>
    <source>
        <strain evidence="2">USAMLcec4-12693</strain>
    </source>
</reference>